<comment type="caution">
    <text evidence="1">The sequence shown here is derived from an EMBL/GenBank/DDBJ whole genome shotgun (WGS) entry which is preliminary data.</text>
</comment>
<dbReference type="AlphaFoldDB" id="A0A645EQH4"/>
<evidence type="ECO:0000313" key="1">
    <source>
        <dbReference type="EMBL" id="MPN04271.1"/>
    </source>
</evidence>
<protein>
    <submittedName>
        <fullName evidence="1">Uncharacterized protein</fullName>
    </submittedName>
</protein>
<gene>
    <name evidence="1" type="ORF">SDC9_151507</name>
</gene>
<proteinExistence type="predicted"/>
<accession>A0A645EQH4</accession>
<dbReference type="EMBL" id="VSSQ01050193">
    <property type="protein sequence ID" value="MPN04271.1"/>
    <property type="molecule type" value="Genomic_DNA"/>
</dbReference>
<reference evidence="1" key="1">
    <citation type="submission" date="2019-08" db="EMBL/GenBank/DDBJ databases">
        <authorList>
            <person name="Kucharzyk K."/>
            <person name="Murdoch R.W."/>
            <person name="Higgins S."/>
            <person name="Loffler F."/>
        </authorList>
    </citation>
    <scope>NUCLEOTIDE SEQUENCE</scope>
</reference>
<organism evidence="1">
    <name type="scientific">bioreactor metagenome</name>
    <dbReference type="NCBI Taxonomy" id="1076179"/>
    <lineage>
        <taxon>unclassified sequences</taxon>
        <taxon>metagenomes</taxon>
        <taxon>ecological metagenomes</taxon>
    </lineage>
</organism>
<name>A0A645EQH4_9ZZZZ</name>
<sequence>MPDQPAIFFGHQGQFRYIAAAAAELVDEVLFFTVGNLGGLKGCLNQVIYLGKFLRDFAANNHAIAP</sequence>